<evidence type="ECO:0000313" key="2">
    <source>
        <dbReference type="EMBL" id="MBU6081200.1"/>
    </source>
</evidence>
<feature type="domain" description="DUF6036" evidence="1">
    <location>
        <begin position="24"/>
        <end position="174"/>
    </location>
</feature>
<proteinExistence type="predicted"/>
<gene>
    <name evidence="2" type="ORF">KQ486_09205</name>
</gene>
<sequence>MNSIEKARLQLSTLKGKPKFEKMLQTTAILTKLFEQEKLKPIIVGGLAVEIYTRSEYTTSDIDIIFSQREIADSYLKSLGFIAEGRHWYHEELMISIEIPNDMLEDADYDKVIELQLENNLHVYVIGIEDIILDRLRACVHWKSSSDCEWAKRLYLMHAERLDMDYLINTSRKDNTFNKLNDWLNEMQE</sequence>
<keyword evidence="3" id="KW-1185">Reference proteome</keyword>
<name>A0ABS6GRC8_9BACI</name>
<dbReference type="EMBL" id="JAHLZF010000012">
    <property type="protein sequence ID" value="MBU6081200.1"/>
    <property type="molecule type" value="Genomic_DNA"/>
</dbReference>
<organism evidence="2 3">
    <name type="scientific">Allobacillus halotolerans</name>
    <dbReference type="NCBI Taxonomy" id="570278"/>
    <lineage>
        <taxon>Bacteria</taxon>
        <taxon>Bacillati</taxon>
        <taxon>Bacillota</taxon>
        <taxon>Bacilli</taxon>
        <taxon>Bacillales</taxon>
        <taxon>Bacillaceae</taxon>
        <taxon>Allobacillus</taxon>
    </lineage>
</organism>
<comment type="caution">
    <text evidence="2">The sequence shown here is derived from an EMBL/GenBank/DDBJ whole genome shotgun (WGS) entry which is preliminary data.</text>
</comment>
<protein>
    <submittedName>
        <fullName evidence="2">Nucleotidyltransferase family protein</fullName>
    </submittedName>
</protein>
<dbReference type="Proteomes" id="UP000812672">
    <property type="component" value="Unassembled WGS sequence"/>
</dbReference>
<accession>A0ABS6GRC8</accession>
<evidence type="ECO:0000313" key="3">
    <source>
        <dbReference type="Proteomes" id="UP000812672"/>
    </source>
</evidence>
<dbReference type="Pfam" id="PF19502">
    <property type="entry name" value="DUF6036"/>
    <property type="match status" value="1"/>
</dbReference>
<dbReference type="InterPro" id="IPR045792">
    <property type="entry name" value="DUF6036"/>
</dbReference>
<reference evidence="2 3" key="1">
    <citation type="journal article" date="2011" name="Int. J. Syst. Evol. Microbiol.">
        <title>Allobacillus halotolerans gen. nov., sp. nov. isolated from shrimp paste.</title>
        <authorList>
            <person name="Sheu S.Y."/>
            <person name="Arun A.B."/>
            <person name="Jiang S.R."/>
            <person name="Young C.C."/>
            <person name="Chen W.M."/>
        </authorList>
    </citation>
    <scope>NUCLEOTIDE SEQUENCE [LARGE SCALE GENOMIC DNA]</scope>
    <source>
        <strain evidence="2 3">LMG 24826</strain>
    </source>
</reference>
<evidence type="ECO:0000259" key="1">
    <source>
        <dbReference type="Pfam" id="PF19502"/>
    </source>
</evidence>
<dbReference type="RefSeq" id="WP_216687426.1">
    <property type="nucleotide sequence ID" value="NZ_CAUPKR010000010.1"/>
</dbReference>